<evidence type="ECO:0000313" key="3">
    <source>
        <dbReference type="Proteomes" id="UP001317085"/>
    </source>
</evidence>
<dbReference type="Pfam" id="PF10721">
    <property type="entry name" value="DUF2514"/>
    <property type="match status" value="1"/>
</dbReference>
<accession>A0ABT0ECH9</accession>
<name>A0ABT0ECH9_9PSED</name>
<dbReference type="Proteomes" id="UP001317085">
    <property type="component" value="Unassembled WGS sequence"/>
</dbReference>
<keyword evidence="3" id="KW-1185">Reference proteome</keyword>
<gene>
    <name evidence="2" type="ORF">L9Z73_03340</name>
</gene>
<sequence length="171" mass="17923">MSTIWMKILPYIVALLLVAGALFGAYHHGETVANDEWQARWSERDALDETAKAANEAAERAKEQSRQQAINKVVQNGQALIDTAAAAVTAANRESDRLRSAADGLASRIAASQAGGHSCTAATSAAATRAVMVLADVLKRADQRAGDLAGFADQSHGRGVTCAQAYDSVGK</sequence>
<keyword evidence="1" id="KW-0175">Coiled coil</keyword>
<comment type="caution">
    <text evidence="2">The sequence shown here is derived from an EMBL/GenBank/DDBJ whole genome shotgun (WGS) entry which is preliminary data.</text>
</comment>
<proteinExistence type="predicted"/>
<protein>
    <submittedName>
        <fullName evidence="2">DUF2514 domain-containing protein</fullName>
    </submittedName>
</protein>
<organism evidence="2 3">
    <name type="scientific">Pseudomonas emilianonis</name>
    <dbReference type="NCBI Taxonomy" id="2915812"/>
    <lineage>
        <taxon>Bacteria</taxon>
        <taxon>Pseudomonadati</taxon>
        <taxon>Pseudomonadota</taxon>
        <taxon>Gammaproteobacteria</taxon>
        <taxon>Pseudomonadales</taxon>
        <taxon>Pseudomonadaceae</taxon>
        <taxon>Pseudomonas</taxon>
    </lineage>
</organism>
<dbReference type="RefSeq" id="WP_247396331.1">
    <property type="nucleotide sequence ID" value="NZ_JAKNRV010000014.1"/>
</dbReference>
<evidence type="ECO:0000256" key="1">
    <source>
        <dbReference type="SAM" id="Coils"/>
    </source>
</evidence>
<feature type="coiled-coil region" evidence="1">
    <location>
        <begin position="44"/>
        <end position="71"/>
    </location>
</feature>
<dbReference type="EMBL" id="JAKNRV010000014">
    <property type="protein sequence ID" value="MCK1783427.1"/>
    <property type="molecule type" value="Genomic_DNA"/>
</dbReference>
<evidence type="ECO:0000313" key="2">
    <source>
        <dbReference type="EMBL" id="MCK1783427.1"/>
    </source>
</evidence>
<reference evidence="2 3" key="1">
    <citation type="submission" date="2022-02" db="EMBL/GenBank/DDBJ databases">
        <title>Comparative genomics of the first Antarctic Pseudomonas spp. capable of biotransforming 2,4,6-Trinitrotoluene.</title>
        <authorList>
            <person name="Cabrera M.A."/>
            <person name="Marquez S.L."/>
            <person name="Perez-Donoso J.M."/>
        </authorList>
    </citation>
    <scope>NUCLEOTIDE SEQUENCE [LARGE SCALE GENOMIC DNA]</scope>
    <source>
        <strain evidence="2 3">TNT11</strain>
    </source>
</reference>
<dbReference type="InterPro" id="IPR019659">
    <property type="entry name" value="DUF2514"/>
</dbReference>